<evidence type="ECO:0000313" key="10">
    <source>
        <dbReference type="Proteomes" id="UP000258927"/>
    </source>
</evidence>
<dbReference type="PANTHER" id="PTHR13604">
    <property type="entry name" value="DC12-RELATED"/>
    <property type="match status" value="1"/>
</dbReference>
<protein>
    <recommendedName>
        <fullName evidence="8">Abasic site processing protein</fullName>
        <ecNumber evidence="8">3.4.-.-</ecNumber>
    </recommendedName>
</protein>
<keyword evidence="9" id="KW-0614">Plasmid</keyword>
<evidence type="ECO:0000256" key="5">
    <source>
        <dbReference type="ARBA" id="ARBA00023124"/>
    </source>
</evidence>
<keyword evidence="6" id="KW-0238">DNA-binding</keyword>
<dbReference type="EMBL" id="CP021331">
    <property type="protein sequence ID" value="AVX05982.1"/>
    <property type="molecule type" value="Genomic_DNA"/>
</dbReference>
<evidence type="ECO:0000256" key="7">
    <source>
        <dbReference type="ARBA" id="ARBA00023239"/>
    </source>
</evidence>
<dbReference type="SUPFAM" id="SSF143081">
    <property type="entry name" value="BB1717-like"/>
    <property type="match status" value="1"/>
</dbReference>
<comment type="similarity">
    <text evidence="1 8">Belongs to the SOS response-associated peptidase family.</text>
</comment>
<evidence type="ECO:0000256" key="1">
    <source>
        <dbReference type="ARBA" id="ARBA00008136"/>
    </source>
</evidence>
<geneLocation type="plasmid" evidence="10">
    <name>phl2708x3</name>
</geneLocation>
<keyword evidence="3" id="KW-0227">DNA damage</keyword>
<accession>A0A2R4MJ10</accession>
<dbReference type="InterPro" id="IPR003738">
    <property type="entry name" value="SRAP"/>
</dbReference>
<dbReference type="InterPro" id="IPR036590">
    <property type="entry name" value="SRAP-like"/>
</dbReference>
<evidence type="ECO:0000313" key="9">
    <source>
        <dbReference type="EMBL" id="AVX05982.1"/>
    </source>
</evidence>
<dbReference type="Gene3D" id="3.90.1680.20">
    <property type="match status" value="2"/>
</dbReference>
<organism evidence="9 10">
    <name type="scientific">Maritalea myrionectae</name>
    <dbReference type="NCBI Taxonomy" id="454601"/>
    <lineage>
        <taxon>Bacteria</taxon>
        <taxon>Pseudomonadati</taxon>
        <taxon>Pseudomonadota</taxon>
        <taxon>Alphaproteobacteria</taxon>
        <taxon>Hyphomicrobiales</taxon>
        <taxon>Devosiaceae</taxon>
        <taxon>Maritalea</taxon>
    </lineage>
</organism>
<keyword evidence="4 8" id="KW-0378">Hydrolase</keyword>
<keyword evidence="2 8" id="KW-0645">Protease</keyword>
<dbReference type="Proteomes" id="UP000258927">
    <property type="component" value="Plasmid pHL2708X3"/>
</dbReference>
<dbReference type="AlphaFoldDB" id="A0A2R4MJ10"/>
<dbReference type="GO" id="GO:0003697">
    <property type="term" value="F:single-stranded DNA binding"/>
    <property type="evidence" value="ECO:0007669"/>
    <property type="project" value="InterPro"/>
</dbReference>
<dbReference type="GO" id="GO:0016829">
    <property type="term" value="F:lyase activity"/>
    <property type="evidence" value="ECO:0007669"/>
    <property type="project" value="UniProtKB-KW"/>
</dbReference>
<evidence type="ECO:0000256" key="8">
    <source>
        <dbReference type="RuleBase" id="RU364100"/>
    </source>
</evidence>
<keyword evidence="5" id="KW-0190">Covalent protein-DNA linkage</keyword>
<dbReference type="EC" id="3.4.-.-" evidence="8"/>
<dbReference type="GO" id="GO:0106300">
    <property type="term" value="P:protein-DNA covalent cross-linking repair"/>
    <property type="evidence" value="ECO:0007669"/>
    <property type="project" value="InterPro"/>
</dbReference>
<sequence length="247" mass="28096">MCNLYSMTSNIQAIRDLVSEIKSWDDVGNMLPQPGIFPDYAAPIIRREGEHTVLTTARWGMPGSSFVLFKNAQKRAQSIEKKEDREVGKEEFDELLKNEPDKGVTNVRNTSSKHWKRWLGPQNRCLVPFNSFAEFNKSKGGNVWFAQNEQRPLAFFAGIWVGEWTSVRKVKEGQVTADFYAFLTTEPNKEVGEVHPKAMPVILTNENERETWLNAPWEEAQELQRPLEDGSLEVVAVGARRDPAAKS</sequence>
<dbReference type="KEGG" id="mmyr:MXMO3_03479"/>
<name>A0A2R4MJ10_9HYPH</name>
<evidence type="ECO:0000256" key="2">
    <source>
        <dbReference type="ARBA" id="ARBA00022670"/>
    </source>
</evidence>
<reference evidence="9 10" key="1">
    <citation type="submission" date="2017-05" db="EMBL/GenBank/DDBJ databases">
        <title>Genome Analysis of Maritalea myrionectae HL2708#5.</title>
        <authorList>
            <consortium name="Cotde Inc.-PKNU"/>
            <person name="Jang D."/>
            <person name="Oh H.-M."/>
        </authorList>
    </citation>
    <scope>NUCLEOTIDE SEQUENCE [LARGE SCALE GENOMIC DNA]</scope>
    <source>
        <strain evidence="9 10">HL2708#5</strain>
        <plasmid evidence="10">phl2708x3</plasmid>
    </source>
</reference>
<dbReference type="PANTHER" id="PTHR13604:SF0">
    <property type="entry name" value="ABASIC SITE PROCESSING PROTEIN HMCES"/>
    <property type="match status" value="1"/>
</dbReference>
<keyword evidence="10" id="KW-1185">Reference proteome</keyword>
<dbReference type="Pfam" id="PF02586">
    <property type="entry name" value="SRAP"/>
    <property type="match status" value="1"/>
</dbReference>
<keyword evidence="7" id="KW-0456">Lyase</keyword>
<dbReference type="RefSeq" id="WP_117397067.1">
    <property type="nucleotide sequence ID" value="NZ_CP021331.1"/>
</dbReference>
<evidence type="ECO:0000256" key="6">
    <source>
        <dbReference type="ARBA" id="ARBA00023125"/>
    </source>
</evidence>
<gene>
    <name evidence="9" type="ORF">MXMO3_03479</name>
</gene>
<evidence type="ECO:0000256" key="4">
    <source>
        <dbReference type="ARBA" id="ARBA00022801"/>
    </source>
</evidence>
<dbReference type="GO" id="GO:0008233">
    <property type="term" value="F:peptidase activity"/>
    <property type="evidence" value="ECO:0007669"/>
    <property type="project" value="UniProtKB-KW"/>
</dbReference>
<proteinExistence type="inferred from homology"/>
<evidence type="ECO:0000256" key="3">
    <source>
        <dbReference type="ARBA" id="ARBA00022763"/>
    </source>
</evidence>
<dbReference type="GO" id="GO:0006508">
    <property type="term" value="P:proteolysis"/>
    <property type="evidence" value="ECO:0007669"/>
    <property type="project" value="UniProtKB-KW"/>
</dbReference>